<dbReference type="PANTHER" id="PTHR42693:SF53">
    <property type="entry name" value="ENDO-4-O-SULFATASE"/>
    <property type="match status" value="1"/>
</dbReference>
<evidence type="ECO:0000256" key="3">
    <source>
        <dbReference type="PROSITE-ProRule" id="PRU00339"/>
    </source>
</evidence>
<dbReference type="InterPro" id="IPR017850">
    <property type="entry name" value="Alkaline_phosphatase_core_sf"/>
</dbReference>
<dbReference type="Pfam" id="PF00884">
    <property type="entry name" value="Sulfatase"/>
    <property type="match status" value="1"/>
</dbReference>
<proteinExistence type="inferred from homology"/>
<reference evidence="5" key="2">
    <citation type="journal article" date="2021" name="Microbiome">
        <title>Successional dynamics and alternative stable states in a saline activated sludge microbial community over 9 years.</title>
        <authorList>
            <person name="Wang Y."/>
            <person name="Ye J."/>
            <person name="Ju F."/>
            <person name="Liu L."/>
            <person name="Boyd J.A."/>
            <person name="Deng Y."/>
            <person name="Parks D.H."/>
            <person name="Jiang X."/>
            <person name="Yin X."/>
            <person name="Woodcroft B.J."/>
            <person name="Tyson G.W."/>
            <person name="Hugenholtz P."/>
            <person name="Polz M.F."/>
            <person name="Zhang T."/>
        </authorList>
    </citation>
    <scope>NUCLEOTIDE SEQUENCE</scope>
    <source>
        <strain evidence="5">HKST-UBA02</strain>
    </source>
</reference>
<evidence type="ECO:0000259" key="4">
    <source>
        <dbReference type="Pfam" id="PF00884"/>
    </source>
</evidence>
<dbReference type="InterPro" id="IPR011990">
    <property type="entry name" value="TPR-like_helical_dom_sf"/>
</dbReference>
<dbReference type="SUPFAM" id="SSF53649">
    <property type="entry name" value="Alkaline phosphatase-like"/>
    <property type="match status" value="1"/>
</dbReference>
<name>A0A956N884_UNCEI</name>
<keyword evidence="3" id="KW-0802">TPR repeat</keyword>
<dbReference type="Gene3D" id="3.40.720.10">
    <property type="entry name" value="Alkaline Phosphatase, subunit A"/>
    <property type="match status" value="2"/>
</dbReference>
<evidence type="ECO:0000313" key="6">
    <source>
        <dbReference type="Proteomes" id="UP000739538"/>
    </source>
</evidence>
<organism evidence="5 6">
    <name type="scientific">Eiseniibacteriota bacterium</name>
    <dbReference type="NCBI Taxonomy" id="2212470"/>
    <lineage>
        <taxon>Bacteria</taxon>
        <taxon>Candidatus Eiseniibacteriota</taxon>
    </lineage>
</organism>
<dbReference type="InterPro" id="IPR019734">
    <property type="entry name" value="TPR_rpt"/>
</dbReference>
<dbReference type="CDD" id="cd16148">
    <property type="entry name" value="sulfatase_like"/>
    <property type="match status" value="1"/>
</dbReference>
<evidence type="ECO:0000313" key="5">
    <source>
        <dbReference type="EMBL" id="MCA9754181.1"/>
    </source>
</evidence>
<dbReference type="SUPFAM" id="SSF48452">
    <property type="entry name" value="TPR-like"/>
    <property type="match status" value="1"/>
</dbReference>
<dbReference type="AlphaFoldDB" id="A0A956N884"/>
<gene>
    <name evidence="5" type="ORF">KDA27_00145</name>
</gene>
<comment type="similarity">
    <text evidence="1">Belongs to the sulfatase family.</text>
</comment>
<dbReference type="InterPro" id="IPR000917">
    <property type="entry name" value="Sulfatase_N"/>
</dbReference>
<dbReference type="InterPro" id="IPR050738">
    <property type="entry name" value="Sulfatase"/>
</dbReference>
<dbReference type="PROSITE" id="PS50005">
    <property type="entry name" value="TPR"/>
    <property type="match status" value="1"/>
</dbReference>
<protein>
    <submittedName>
        <fullName evidence="5">Sulfatase-like hydrolase/transferase</fullName>
    </submittedName>
</protein>
<reference evidence="5" key="1">
    <citation type="submission" date="2020-04" db="EMBL/GenBank/DDBJ databases">
        <authorList>
            <person name="Zhang T."/>
        </authorList>
    </citation>
    <scope>NUCLEOTIDE SEQUENCE</scope>
    <source>
        <strain evidence="5">HKST-UBA02</strain>
    </source>
</reference>
<comment type="caution">
    <text evidence="5">The sequence shown here is derived from an EMBL/GenBank/DDBJ whole genome shotgun (WGS) entry which is preliminary data.</text>
</comment>
<keyword evidence="2 5" id="KW-0378">Hydrolase</keyword>
<evidence type="ECO:0000256" key="2">
    <source>
        <dbReference type="ARBA" id="ARBA00022801"/>
    </source>
</evidence>
<feature type="domain" description="Sulfatase N-terminal" evidence="4">
    <location>
        <begin position="33"/>
        <end position="293"/>
    </location>
</feature>
<dbReference type="Gene3D" id="1.25.40.10">
    <property type="entry name" value="Tetratricopeptide repeat domain"/>
    <property type="match status" value="1"/>
</dbReference>
<dbReference type="Proteomes" id="UP000739538">
    <property type="component" value="Unassembled WGS sequence"/>
</dbReference>
<dbReference type="PROSITE" id="PS51257">
    <property type="entry name" value="PROKAR_LIPOPROTEIN"/>
    <property type="match status" value="1"/>
</dbReference>
<evidence type="ECO:0000256" key="1">
    <source>
        <dbReference type="ARBA" id="ARBA00008779"/>
    </source>
</evidence>
<dbReference type="PANTHER" id="PTHR42693">
    <property type="entry name" value="ARYLSULFATASE FAMILY MEMBER"/>
    <property type="match status" value="1"/>
</dbReference>
<accession>A0A956N884</accession>
<feature type="repeat" description="TPR" evidence="3">
    <location>
        <begin position="470"/>
        <end position="503"/>
    </location>
</feature>
<dbReference type="GO" id="GO:0004065">
    <property type="term" value="F:arylsulfatase activity"/>
    <property type="evidence" value="ECO:0007669"/>
    <property type="project" value="TreeGrafter"/>
</dbReference>
<dbReference type="Pfam" id="PF14559">
    <property type="entry name" value="TPR_19"/>
    <property type="match status" value="1"/>
</dbReference>
<dbReference type="EMBL" id="JAGQHS010000001">
    <property type="protein sequence ID" value="MCA9754181.1"/>
    <property type="molecule type" value="Genomic_DNA"/>
</dbReference>
<sequence length="769" mass="82955">MGRSALPAHRLWLLIAGPLALLLASCSSDSAPRNLLIVTFDTTRADRIGCYGYAPAHTPHLDSLAESGVLFEDALTAVPVTLPSHTTMMTGQYPLRHGVRNNGSYAVSPSSVTLAEVLSDAGYQTGAFVSAFVLDEQFGISQGFQTYDDDFYNERTGPRTTQRALEWLAKKDDRPFFLWVHLFDPHTPWTPAAFGRGLALPDDYDREIAVADDCLGQLLAALGSERANTVVAVLGDHGEGLDDHGEAEHGIFLYRETIRVPFVLSGPGLPAGGRLVAPVATVDLLPTVLELLSVPAPPGPIDGASLVSFASGGAAPDRRGVYMETLYPKENFGWADLRAFQSDETKWIEAPSPELYDIAADPHEQENLLGQDPSTATTMSDRLARFLAVVGEPAPKADEPVSPEVAERLRSLGYLAGGAAPIADADLPDPKSMIGIHADFEDAKRAMDESRFRDAIPFFEAVLEKNPENSTARLGLGTALVRVARYDEAEKVLGKAIEVHPGNTTVAAGLADALFGKLDFRSALSLYELASRDPSLGSRHVPSRIVLCLERLGRQGDADAALTRARSVSQEPAFWDDFRTRIARDRELSPVIPPSADPTKFGDEDRTRRALTSAGLGIVTETLRWLTPPMSDPAAETRRLGYLVQLYGETRQPARALEVLTELEGRTTLSPAQRQMRAQFFLDLGLGRDALATFETLSGDLPPASWSLGMAKCQAAAGDPEAAVHSVRAAAQAGWTDTETLYTDPAFHSLRSYAPFADLADSLTARTGS</sequence>